<evidence type="ECO:0000313" key="1">
    <source>
        <dbReference type="EMBL" id="ROO82656.1"/>
    </source>
</evidence>
<comment type="caution">
    <text evidence="1">The sequence shown here is derived from an EMBL/GenBank/DDBJ whole genome shotgun (WGS) entry which is preliminary data.</text>
</comment>
<organism evidence="1 2">
    <name type="scientific">Actinocorallia herbida</name>
    <dbReference type="NCBI Taxonomy" id="58109"/>
    <lineage>
        <taxon>Bacteria</taxon>
        <taxon>Bacillati</taxon>
        <taxon>Actinomycetota</taxon>
        <taxon>Actinomycetes</taxon>
        <taxon>Streptosporangiales</taxon>
        <taxon>Thermomonosporaceae</taxon>
        <taxon>Actinocorallia</taxon>
    </lineage>
</organism>
<dbReference type="EMBL" id="RJKE01000001">
    <property type="protein sequence ID" value="ROO82656.1"/>
    <property type="molecule type" value="Genomic_DNA"/>
</dbReference>
<reference evidence="1 2" key="1">
    <citation type="submission" date="2018-11" db="EMBL/GenBank/DDBJ databases">
        <title>Sequencing the genomes of 1000 actinobacteria strains.</title>
        <authorList>
            <person name="Klenk H.-P."/>
        </authorList>
    </citation>
    <scope>NUCLEOTIDE SEQUENCE [LARGE SCALE GENOMIC DNA]</scope>
    <source>
        <strain evidence="1 2">DSM 44254</strain>
    </source>
</reference>
<evidence type="ECO:0000313" key="2">
    <source>
        <dbReference type="Proteomes" id="UP000272400"/>
    </source>
</evidence>
<keyword evidence="2" id="KW-1185">Reference proteome</keyword>
<dbReference type="Proteomes" id="UP000272400">
    <property type="component" value="Unassembled WGS sequence"/>
</dbReference>
<sequence length="107" mass="12173">MTGRIKIRRAVALELLEVAGSEPVDGFVFEAVQKGEGRRWNRTDLLVIRREVDGLLFASSFSVGLTENQPDDYWGSASWDYEGGQEHAEFHPVRKVEVITYAYRAVR</sequence>
<accession>A0A3N1CMV6</accession>
<proteinExistence type="predicted"/>
<dbReference type="AlphaFoldDB" id="A0A3N1CMV6"/>
<protein>
    <submittedName>
        <fullName evidence="1">Uncharacterized protein</fullName>
    </submittedName>
</protein>
<name>A0A3N1CMV6_9ACTN</name>
<dbReference type="RefSeq" id="WP_123661659.1">
    <property type="nucleotide sequence ID" value="NZ_RJKE01000001.1"/>
</dbReference>
<gene>
    <name evidence="1" type="ORF">EDD29_0137</name>
</gene>